<protein>
    <recommendedName>
        <fullName evidence="4">DUF2065 domain-containing protein</fullName>
    </recommendedName>
</protein>
<keyword evidence="1" id="KW-0812">Transmembrane</keyword>
<gene>
    <name evidence="2" type="ORF">DFR52_104445</name>
</gene>
<evidence type="ECO:0000313" key="3">
    <source>
        <dbReference type="Proteomes" id="UP000246352"/>
    </source>
</evidence>
<feature type="transmembrane region" description="Helical" evidence="1">
    <location>
        <begin position="21"/>
        <end position="47"/>
    </location>
</feature>
<dbReference type="Proteomes" id="UP000246352">
    <property type="component" value="Unassembled WGS sequence"/>
</dbReference>
<evidence type="ECO:0000313" key="2">
    <source>
        <dbReference type="EMBL" id="PWV99153.1"/>
    </source>
</evidence>
<sequence length="89" mass="9736">MRHRLRLLPPRRHLPRRLQTDAGSGPVTTLLQAIGLVLVVEGLAYALAPSLLQRMAEQLPRLDEQTLRLVGVAALAAGTGLVFLARHWG</sequence>
<dbReference type="PANTHER" id="PTHR38602">
    <property type="entry name" value="INNER MEMBRANE PROTEIN-RELATED"/>
    <property type="match status" value="1"/>
</dbReference>
<keyword evidence="3" id="KW-1185">Reference proteome</keyword>
<evidence type="ECO:0008006" key="4">
    <source>
        <dbReference type="Google" id="ProtNLM"/>
    </source>
</evidence>
<dbReference type="PANTHER" id="PTHR38602:SF1">
    <property type="entry name" value="INNER MEMBRANE PROTEIN"/>
    <property type="match status" value="1"/>
</dbReference>
<keyword evidence="1" id="KW-1133">Transmembrane helix</keyword>
<dbReference type="InterPro" id="IPR019201">
    <property type="entry name" value="DUF2065"/>
</dbReference>
<dbReference type="Pfam" id="PF09838">
    <property type="entry name" value="DUF2065"/>
    <property type="match status" value="1"/>
</dbReference>
<organism evidence="2 3">
    <name type="scientific">Hoeflea marina</name>
    <dbReference type="NCBI Taxonomy" id="274592"/>
    <lineage>
        <taxon>Bacteria</taxon>
        <taxon>Pseudomonadati</taxon>
        <taxon>Pseudomonadota</taxon>
        <taxon>Alphaproteobacteria</taxon>
        <taxon>Hyphomicrobiales</taxon>
        <taxon>Rhizobiaceae</taxon>
        <taxon>Hoeflea</taxon>
    </lineage>
</organism>
<proteinExistence type="predicted"/>
<name>A0A317PM69_9HYPH</name>
<dbReference type="AlphaFoldDB" id="A0A317PM69"/>
<feature type="transmembrane region" description="Helical" evidence="1">
    <location>
        <begin position="67"/>
        <end position="85"/>
    </location>
</feature>
<evidence type="ECO:0000256" key="1">
    <source>
        <dbReference type="SAM" id="Phobius"/>
    </source>
</evidence>
<keyword evidence="1" id="KW-0472">Membrane</keyword>
<accession>A0A317PM69</accession>
<comment type="caution">
    <text evidence="2">The sequence shown here is derived from an EMBL/GenBank/DDBJ whole genome shotgun (WGS) entry which is preliminary data.</text>
</comment>
<dbReference type="EMBL" id="QGTR01000004">
    <property type="protein sequence ID" value="PWV99153.1"/>
    <property type="molecule type" value="Genomic_DNA"/>
</dbReference>
<reference evidence="2 3" key="1">
    <citation type="submission" date="2018-05" db="EMBL/GenBank/DDBJ databases">
        <title>Genomic Encyclopedia of Type Strains, Phase IV (KMG-IV): sequencing the most valuable type-strain genomes for metagenomic binning, comparative biology and taxonomic classification.</title>
        <authorList>
            <person name="Goeker M."/>
        </authorList>
    </citation>
    <scope>NUCLEOTIDE SEQUENCE [LARGE SCALE GENOMIC DNA]</scope>
    <source>
        <strain evidence="2 3">DSM 16791</strain>
    </source>
</reference>